<evidence type="ECO:0000256" key="1">
    <source>
        <dbReference type="SAM" id="SignalP"/>
    </source>
</evidence>
<accession>A0ABU4RVA0</accession>
<sequence>MALKTFIQIGLLGSLALGATFAAKAAETTKYDERVVEEVVVSAKGWRKTPEPLPMPKQARWQIDDDTREKLSSRIQLGYDPVLEDIRNTDNRIKVRSNVREPEPSTIFRVGF</sequence>
<gene>
    <name evidence="2" type="ORF">SCD92_05425</name>
</gene>
<reference evidence="2 3" key="1">
    <citation type="submission" date="2023-11" db="EMBL/GenBank/DDBJ databases">
        <title>Gilvimarinus fulvus sp. nov., isolated from the surface of Kelp.</title>
        <authorList>
            <person name="Sun Y.Y."/>
            <person name="Gong Y."/>
            <person name="Du Z.J."/>
        </authorList>
    </citation>
    <scope>NUCLEOTIDE SEQUENCE [LARGE SCALE GENOMIC DNA]</scope>
    <source>
        <strain evidence="2 3">SDUM040013</strain>
    </source>
</reference>
<feature type="signal peptide" evidence="1">
    <location>
        <begin position="1"/>
        <end position="25"/>
    </location>
</feature>
<evidence type="ECO:0000313" key="2">
    <source>
        <dbReference type="EMBL" id="MDX6848791.1"/>
    </source>
</evidence>
<name>A0ABU4RVA0_9GAMM</name>
<protein>
    <submittedName>
        <fullName evidence="2">Uncharacterized protein</fullName>
    </submittedName>
</protein>
<feature type="chain" id="PRO_5046511548" evidence="1">
    <location>
        <begin position="26"/>
        <end position="112"/>
    </location>
</feature>
<organism evidence="2 3">
    <name type="scientific">Gilvimarinus gilvus</name>
    <dbReference type="NCBI Taxonomy" id="3058038"/>
    <lineage>
        <taxon>Bacteria</taxon>
        <taxon>Pseudomonadati</taxon>
        <taxon>Pseudomonadota</taxon>
        <taxon>Gammaproteobacteria</taxon>
        <taxon>Cellvibrionales</taxon>
        <taxon>Cellvibrionaceae</taxon>
        <taxon>Gilvimarinus</taxon>
    </lineage>
</organism>
<comment type="caution">
    <text evidence="2">The sequence shown here is derived from an EMBL/GenBank/DDBJ whole genome shotgun (WGS) entry which is preliminary data.</text>
</comment>
<dbReference type="EMBL" id="JAXAFO010000006">
    <property type="protein sequence ID" value="MDX6848791.1"/>
    <property type="molecule type" value="Genomic_DNA"/>
</dbReference>
<dbReference type="Proteomes" id="UP001273505">
    <property type="component" value="Unassembled WGS sequence"/>
</dbReference>
<keyword evidence="3" id="KW-1185">Reference proteome</keyword>
<proteinExistence type="predicted"/>
<dbReference type="RefSeq" id="WP_302724007.1">
    <property type="nucleotide sequence ID" value="NZ_JAULRU010000731.1"/>
</dbReference>
<keyword evidence="1" id="KW-0732">Signal</keyword>
<evidence type="ECO:0000313" key="3">
    <source>
        <dbReference type="Proteomes" id="UP001273505"/>
    </source>
</evidence>